<comment type="subcellular location">
    <subcellularLocation>
        <location evidence="1">Cell membrane</location>
        <topology evidence="1">Multi-pass membrane protein</topology>
    </subcellularLocation>
</comment>
<dbReference type="OrthoDB" id="230260at2"/>
<dbReference type="AlphaFoldDB" id="U2XP46"/>
<keyword evidence="2" id="KW-1003">Cell membrane</keyword>
<evidence type="ECO:0000256" key="4">
    <source>
        <dbReference type="ARBA" id="ARBA00022989"/>
    </source>
</evidence>
<dbReference type="PANTHER" id="PTHR32309">
    <property type="entry name" value="TYROSINE-PROTEIN KINASE"/>
    <property type="match status" value="1"/>
</dbReference>
<gene>
    <name evidence="8" type="ORF">RS24_00818</name>
</gene>
<dbReference type="GO" id="GO:0004713">
    <property type="term" value="F:protein tyrosine kinase activity"/>
    <property type="evidence" value="ECO:0007669"/>
    <property type="project" value="TreeGrafter"/>
</dbReference>
<evidence type="ECO:0000256" key="6">
    <source>
        <dbReference type="SAM" id="Phobius"/>
    </source>
</evidence>
<evidence type="ECO:0000256" key="1">
    <source>
        <dbReference type="ARBA" id="ARBA00004651"/>
    </source>
</evidence>
<evidence type="ECO:0000256" key="3">
    <source>
        <dbReference type="ARBA" id="ARBA00022692"/>
    </source>
</evidence>
<organism evidence="8 9">
    <name type="scientific">Candidatus Micropelagius thuwalensis</name>
    <dbReference type="NCBI Taxonomy" id="1397666"/>
    <lineage>
        <taxon>Bacteria</taxon>
        <taxon>Pseudomonadati</taxon>
        <taxon>Pseudomonadota</taxon>
        <taxon>Alphaproteobacteria</taxon>
        <taxon>PS1 clade</taxon>
        <taxon>Candidatus Micropelagius</taxon>
    </lineage>
</organism>
<feature type="transmembrane region" description="Helical" evidence="6">
    <location>
        <begin position="28"/>
        <end position="51"/>
    </location>
</feature>
<dbReference type="RefSeq" id="WP_021776855.1">
    <property type="nucleotide sequence ID" value="NZ_AWXE01000003.1"/>
</dbReference>
<keyword evidence="9" id="KW-1185">Reference proteome</keyword>
<dbReference type="GO" id="GO:0005886">
    <property type="term" value="C:plasma membrane"/>
    <property type="evidence" value="ECO:0007669"/>
    <property type="project" value="UniProtKB-SubCell"/>
</dbReference>
<dbReference type="EMBL" id="AWXE01000003">
    <property type="protein sequence ID" value="ERL46902.1"/>
    <property type="molecule type" value="Genomic_DNA"/>
</dbReference>
<keyword evidence="8" id="KW-0067">ATP-binding</keyword>
<evidence type="ECO:0000259" key="7">
    <source>
        <dbReference type="Pfam" id="PF02706"/>
    </source>
</evidence>
<evidence type="ECO:0000313" key="8">
    <source>
        <dbReference type="EMBL" id="ERL46902.1"/>
    </source>
</evidence>
<dbReference type="Proteomes" id="UP000016762">
    <property type="component" value="Unassembled WGS sequence"/>
</dbReference>
<keyword evidence="5 6" id="KW-0472">Membrane</keyword>
<keyword evidence="8" id="KW-0547">Nucleotide-binding</keyword>
<keyword evidence="8" id="KW-0378">Hydrolase</keyword>
<sequence length="306" mass="34369">MSESKVDIPADEIDLLELMKVLWDKKRIIATFTVIAAFISIIYAITLPNFFQAEALVAPAEDGKGGGMSGIAGQFGGLASLAGVALPDDGINKASLGLEVLKSRKFIREFVERHKIAPQLLAVQRWDAGTRKLELNSSLYDVKTKTWVNESYTPSNEQIYSAFMYALVIEEDTATDFIRIGFKHESPDIAAEWTGLVIKDLNNAIREQEIKEAESSIAYLRQQIDQTPLTELRKLFFNLIQSQTETMMLANVREEYVFKTIDPATVPESKSEPSRAIISLMGAFLGLFFAISYFVIDYFYSYRKSD</sequence>
<evidence type="ECO:0000313" key="9">
    <source>
        <dbReference type="Proteomes" id="UP000016762"/>
    </source>
</evidence>
<dbReference type="EC" id="3.6.3.-" evidence="8"/>
<feature type="transmembrane region" description="Helical" evidence="6">
    <location>
        <begin position="276"/>
        <end position="300"/>
    </location>
</feature>
<dbReference type="PANTHER" id="PTHR32309:SF13">
    <property type="entry name" value="FERRIC ENTEROBACTIN TRANSPORT PROTEIN FEPE"/>
    <property type="match status" value="1"/>
</dbReference>
<keyword evidence="4 6" id="KW-1133">Transmembrane helix</keyword>
<dbReference type="InterPro" id="IPR050445">
    <property type="entry name" value="Bact_polysacc_biosynth/exp"/>
</dbReference>
<dbReference type="GO" id="GO:0016787">
    <property type="term" value="F:hydrolase activity"/>
    <property type="evidence" value="ECO:0007669"/>
    <property type="project" value="UniProtKB-KW"/>
</dbReference>
<dbReference type="STRING" id="1397666.RS24_00818"/>
<protein>
    <submittedName>
        <fullName evidence="8">Glutamine transport system ATP-binding protein</fullName>
        <ecNumber evidence="8">3.6.3.-</ecNumber>
    </submittedName>
</protein>
<name>U2XP46_9PROT</name>
<comment type="caution">
    <text evidence="8">The sequence shown here is derived from an EMBL/GenBank/DDBJ whole genome shotgun (WGS) entry which is preliminary data.</text>
</comment>
<evidence type="ECO:0000256" key="2">
    <source>
        <dbReference type="ARBA" id="ARBA00022475"/>
    </source>
</evidence>
<evidence type="ECO:0000256" key="5">
    <source>
        <dbReference type="ARBA" id="ARBA00023136"/>
    </source>
</evidence>
<accession>U2XP46</accession>
<dbReference type="eggNOG" id="COG3765">
    <property type="taxonomic scope" value="Bacteria"/>
</dbReference>
<proteinExistence type="predicted"/>
<dbReference type="InterPro" id="IPR003856">
    <property type="entry name" value="LPS_length_determ_N"/>
</dbReference>
<keyword evidence="3 6" id="KW-0812">Transmembrane</keyword>
<reference evidence="8 9" key="1">
    <citation type="journal article" date="2014" name="FEMS Microbiol. Ecol.">
        <title>Genomic differentiation among two strains of the PS1 clade isolated from geographically separated marine habitats.</title>
        <authorList>
            <person name="Jimenez-Infante F."/>
            <person name="Ngugi D.K."/>
            <person name="Alam I."/>
            <person name="Rashid M."/>
            <person name="Baalawi W."/>
            <person name="Kamau A.A."/>
            <person name="Bajic V.B."/>
            <person name="Stingl U."/>
        </authorList>
    </citation>
    <scope>NUCLEOTIDE SEQUENCE [LARGE SCALE GENOMIC DNA]</scope>
    <source>
        <strain evidence="8 9">RS24</strain>
    </source>
</reference>
<feature type="domain" description="Polysaccharide chain length determinant N-terminal" evidence="7">
    <location>
        <begin position="11"/>
        <end position="111"/>
    </location>
</feature>
<dbReference type="Pfam" id="PF02706">
    <property type="entry name" value="Wzz"/>
    <property type="match status" value="1"/>
</dbReference>
<dbReference type="GO" id="GO:0005524">
    <property type="term" value="F:ATP binding"/>
    <property type="evidence" value="ECO:0007669"/>
    <property type="project" value="UniProtKB-KW"/>
</dbReference>